<name>A0A845R1Q9_9CLOT</name>
<comment type="caution">
    <text evidence="1">The sequence shown here is derived from an EMBL/GenBank/DDBJ whole genome shotgun (WGS) entry which is preliminary data.</text>
</comment>
<sequence>MGKVEDVEDKITALKKQMHKLLHKNDFIITTEVINISQELDEVLYLYHKIKNKIN</sequence>
<evidence type="ECO:0000313" key="2">
    <source>
        <dbReference type="Proteomes" id="UP000467132"/>
    </source>
</evidence>
<dbReference type="InterPro" id="IPR036638">
    <property type="entry name" value="HLH_DNA-bd_sf"/>
</dbReference>
<dbReference type="InterPro" id="IPR018540">
    <property type="entry name" value="Spo0E-like"/>
</dbReference>
<dbReference type="OrthoDB" id="1937171at2"/>
<protein>
    <submittedName>
        <fullName evidence="1">Aspartyl-phosphate phosphatase Spo0E family protein</fullName>
    </submittedName>
</protein>
<accession>A0A845R1Q9</accession>
<dbReference type="Gene3D" id="4.10.280.10">
    <property type="entry name" value="Helix-loop-helix DNA-binding domain"/>
    <property type="match status" value="1"/>
</dbReference>
<dbReference type="EMBL" id="QXXA01000031">
    <property type="protein sequence ID" value="NBI08350.1"/>
    <property type="molecule type" value="Genomic_DNA"/>
</dbReference>
<dbReference type="GO" id="GO:0046983">
    <property type="term" value="F:protein dimerization activity"/>
    <property type="evidence" value="ECO:0007669"/>
    <property type="project" value="InterPro"/>
</dbReference>
<evidence type="ECO:0000313" key="1">
    <source>
        <dbReference type="EMBL" id="NBI08350.1"/>
    </source>
</evidence>
<dbReference type="Pfam" id="PF09388">
    <property type="entry name" value="SpoOE-like"/>
    <property type="match status" value="1"/>
</dbReference>
<organism evidence="1 2">
    <name type="scientific">Senegalia massiliensis</name>
    <dbReference type="NCBI Taxonomy" id="1720316"/>
    <lineage>
        <taxon>Bacteria</taxon>
        <taxon>Bacillati</taxon>
        <taxon>Bacillota</taxon>
        <taxon>Clostridia</taxon>
        <taxon>Eubacteriales</taxon>
        <taxon>Clostridiaceae</taxon>
        <taxon>Senegalia</taxon>
    </lineage>
</organism>
<proteinExistence type="predicted"/>
<dbReference type="SUPFAM" id="SSF140500">
    <property type="entry name" value="BAS1536-like"/>
    <property type="match status" value="1"/>
</dbReference>
<dbReference type="AlphaFoldDB" id="A0A845R1Q9"/>
<dbReference type="GO" id="GO:0043937">
    <property type="term" value="P:regulation of sporulation"/>
    <property type="evidence" value="ECO:0007669"/>
    <property type="project" value="InterPro"/>
</dbReference>
<dbReference type="RefSeq" id="WP_160198813.1">
    <property type="nucleotide sequence ID" value="NZ_QXXA01000031.1"/>
</dbReference>
<gene>
    <name evidence="1" type="ORF">D3Z33_15970</name>
</gene>
<keyword evidence="2" id="KW-1185">Reference proteome</keyword>
<dbReference type="InterPro" id="IPR037208">
    <property type="entry name" value="Spo0E-like_sf"/>
</dbReference>
<dbReference type="Proteomes" id="UP000467132">
    <property type="component" value="Unassembled WGS sequence"/>
</dbReference>
<reference evidence="1 2" key="1">
    <citation type="submission" date="2018-08" db="EMBL/GenBank/DDBJ databases">
        <title>Murine metabolic-syndrome-specific gut microbial biobank.</title>
        <authorList>
            <person name="Liu C."/>
        </authorList>
    </citation>
    <scope>NUCLEOTIDE SEQUENCE [LARGE SCALE GENOMIC DNA]</scope>
    <source>
        <strain evidence="1 2">583</strain>
    </source>
</reference>